<organism evidence="1 2">
    <name type="scientific">Kerstersia gyiorum</name>
    <dbReference type="NCBI Taxonomy" id="206506"/>
    <lineage>
        <taxon>Bacteria</taxon>
        <taxon>Pseudomonadati</taxon>
        <taxon>Pseudomonadota</taxon>
        <taxon>Betaproteobacteria</taxon>
        <taxon>Burkholderiales</taxon>
        <taxon>Alcaligenaceae</taxon>
        <taxon>Kerstersia</taxon>
    </lineage>
</organism>
<name>A0A4Q7MY29_9BURK</name>
<dbReference type="SMART" id="SM00855">
    <property type="entry name" value="PGAM"/>
    <property type="match status" value="1"/>
</dbReference>
<accession>A0A4Q7MY29</accession>
<dbReference type="CDD" id="cd07067">
    <property type="entry name" value="HP_PGM_like"/>
    <property type="match status" value="1"/>
</dbReference>
<dbReference type="SUPFAM" id="SSF53254">
    <property type="entry name" value="Phosphoglycerate mutase-like"/>
    <property type="match status" value="1"/>
</dbReference>
<dbReference type="PANTHER" id="PTHR48100">
    <property type="entry name" value="BROAD-SPECIFICITY PHOSPHATASE YOR283W-RELATED"/>
    <property type="match status" value="1"/>
</dbReference>
<dbReference type="PANTHER" id="PTHR48100:SF44">
    <property type="entry name" value="PHOSPHATASE C1620.13-RELATED"/>
    <property type="match status" value="1"/>
</dbReference>
<protein>
    <submittedName>
        <fullName evidence="1">Putative phosphoglycerate mutase</fullName>
    </submittedName>
</protein>
<evidence type="ECO:0000313" key="1">
    <source>
        <dbReference type="EMBL" id="RZS73694.1"/>
    </source>
</evidence>
<dbReference type="GO" id="GO:0016791">
    <property type="term" value="F:phosphatase activity"/>
    <property type="evidence" value="ECO:0007669"/>
    <property type="project" value="TreeGrafter"/>
</dbReference>
<comment type="caution">
    <text evidence="1">The sequence shown here is derived from an EMBL/GenBank/DDBJ whole genome shotgun (WGS) entry which is preliminary data.</text>
</comment>
<dbReference type="AlphaFoldDB" id="A0A4Q7MY29"/>
<dbReference type="InterPro" id="IPR050275">
    <property type="entry name" value="PGM_Phosphatase"/>
</dbReference>
<dbReference type="GO" id="GO:0005829">
    <property type="term" value="C:cytosol"/>
    <property type="evidence" value="ECO:0007669"/>
    <property type="project" value="TreeGrafter"/>
</dbReference>
<dbReference type="Pfam" id="PF00300">
    <property type="entry name" value="His_Phos_1"/>
    <property type="match status" value="1"/>
</dbReference>
<dbReference type="InterPro" id="IPR029033">
    <property type="entry name" value="His_PPase_superfam"/>
</dbReference>
<sequence>MTGIPLVQGLAGKPGRTFYFMRHGQTAFNAAGAICGRLEPPLDAVGRQQAQDAGARLASLPFDCVAVSPQLRARQTALLAVPQSAPLVFDGLRERDWGDLEGRPLAEQCAYRDTPPGGEPWDDFLARVLDALRQLLAAHEQPLVIAHSGVWRAMRTLATGAPEGPRIANAAPAMVVLSGGLLAGTTMVPAQGGQRPGAACSNATPAAQGCRDIPVFYL</sequence>
<dbReference type="RefSeq" id="WP_130486585.1">
    <property type="nucleotide sequence ID" value="NZ_CBCSEB010000002.1"/>
</dbReference>
<dbReference type="Gene3D" id="3.40.50.1240">
    <property type="entry name" value="Phosphoglycerate mutase-like"/>
    <property type="match status" value="1"/>
</dbReference>
<dbReference type="Proteomes" id="UP000292039">
    <property type="component" value="Unassembled WGS sequence"/>
</dbReference>
<reference evidence="1 2" key="1">
    <citation type="submission" date="2019-02" db="EMBL/GenBank/DDBJ databases">
        <title>Genomic Encyclopedia of Type Strains, Phase IV (KMG-IV): sequencing the most valuable type-strain genomes for metagenomic binning, comparative biology and taxonomic classification.</title>
        <authorList>
            <person name="Goeker M."/>
        </authorList>
    </citation>
    <scope>NUCLEOTIDE SEQUENCE [LARGE SCALE GENOMIC DNA]</scope>
    <source>
        <strain evidence="1 2">DSM 16618</strain>
    </source>
</reference>
<gene>
    <name evidence="1" type="ORF">EV679_0898</name>
</gene>
<dbReference type="InterPro" id="IPR013078">
    <property type="entry name" value="His_Pase_superF_clade-1"/>
</dbReference>
<dbReference type="EMBL" id="SGWZ01000001">
    <property type="protein sequence ID" value="RZS73694.1"/>
    <property type="molecule type" value="Genomic_DNA"/>
</dbReference>
<proteinExistence type="predicted"/>
<evidence type="ECO:0000313" key="2">
    <source>
        <dbReference type="Proteomes" id="UP000292039"/>
    </source>
</evidence>